<dbReference type="AlphaFoldDB" id="A0AAP7GNP1"/>
<feature type="domain" description="DUF4124" evidence="2">
    <location>
        <begin position="8"/>
        <end position="51"/>
    </location>
</feature>
<reference evidence="3 4" key="1">
    <citation type="submission" date="2016-05" db="EMBL/GenBank/DDBJ databases">
        <title>Draft Genome Sequences of Stenotrophomonas maltophilia Strains Sm32COP, Sm41DVV, Sm46PAILV, SmF3, SmF22, SmSOFb1 and SmCVFa1, Isolated from Different Manures, in France.</title>
        <authorList>
            <person name="Nazaret S."/>
            <person name="Bodilis J."/>
        </authorList>
    </citation>
    <scope>NUCLEOTIDE SEQUENCE [LARGE SCALE GENOMIC DNA]</scope>
    <source>
        <strain evidence="3 4">Sm41DVV</strain>
    </source>
</reference>
<comment type="caution">
    <text evidence="3">The sequence shown here is derived from an EMBL/GenBank/DDBJ whole genome shotgun (WGS) entry which is preliminary data.</text>
</comment>
<name>A0AAP7GNP1_STEMA</name>
<organism evidence="3 4">
    <name type="scientific">Stenotrophomonas maltophilia</name>
    <name type="common">Pseudomonas maltophilia</name>
    <name type="synonym">Xanthomonas maltophilia</name>
    <dbReference type="NCBI Taxonomy" id="40324"/>
    <lineage>
        <taxon>Bacteria</taxon>
        <taxon>Pseudomonadati</taxon>
        <taxon>Pseudomonadota</taxon>
        <taxon>Gammaproteobacteria</taxon>
        <taxon>Lysobacterales</taxon>
        <taxon>Lysobacteraceae</taxon>
        <taxon>Stenotrophomonas</taxon>
        <taxon>Stenotrophomonas maltophilia group</taxon>
    </lineage>
</organism>
<sequence>MPEWGLLAMLLATSAAAQTQVYKCTDGGRALYQQTPCQGQAEWRWEVPAEQSLPRGSAPLTAEATPTGNGGRRPTRRSGRAQGALIPISADAAACARARRMRTEALARTRRADFVQRRQWDDAVFEACR</sequence>
<dbReference type="Proteomes" id="UP000092125">
    <property type="component" value="Unassembled WGS sequence"/>
</dbReference>
<evidence type="ECO:0000313" key="4">
    <source>
        <dbReference type="Proteomes" id="UP000092125"/>
    </source>
</evidence>
<dbReference type="Pfam" id="PF13511">
    <property type="entry name" value="DUF4124"/>
    <property type="match status" value="1"/>
</dbReference>
<evidence type="ECO:0000313" key="3">
    <source>
        <dbReference type="EMBL" id="OBU59739.1"/>
    </source>
</evidence>
<gene>
    <name evidence="3" type="ORF">A9K56_17875</name>
</gene>
<evidence type="ECO:0000256" key="1">
    <source>
        <dbReference type="SAM" id="MobiDB-lite"/>
    </source>
</evidence>
<proteinExistence type="predicted"/>
<evidence type="ECO:0000259" key="2">
    <source>
        <dbReference type="Pfam" id="PF13511"/>
    </source>
</evidence>
<dbReference type="EMBL" id="LYVI01000015">
    <property type="protein sequence ID" value="OBU59739.1"/>
    <property type="molecule type" value="Genomic_DNA"/>
</dbReference>
<dbReference type="InterPro" id="IPR025392">
    <property type="entry name" value="DUF4124"/>
</dbReference>
<feature type="region of interest" description="Disordered" evidence="1">
    <location>
        <begin position="51"/>
        <end position="84"/>
    </location>
</feature>
<accession>A0AAP7GNP1</accession>
<protein>
    <recommendedName>
        <fullName evidence="2">DUF4124 domain-containing protein</fullName>
    </recommendedName>
</protein>